<dbReference type="SUPFAM" id="SSF57716">
    <property type="entry name" value="Glucocorticoid receptor-like (DNA-binding domain)"/>
    <property type="match status" value="1"/>
</dbReference>
<organism evidence="18 19">
    <name type="scientific">Arsenicicoccus piscis</name>
    <dbReference type="NCBI Taxonomy" id="673954"/>
    <lineage>
        <taxon>Bacteria</taxon>
        <taxon>Bacillati</taxon>
        <taxon>Actinomycetota</taxon>
        <taxon>Actinomycetes</taxon>
        <taxon>Micrococcales</taxon>
        <taxon>Intrasporangiaceae</taxon>
        <taxon>Arsenicicoccus</taxon>
    </lineage>
</organism>
<evidence type="ECO:0000256" key="9">
    <source>
        <dbReference type="ARBA" id="ARBA00023125"/>
    </source>
</evidence>
<comment type="similarity">
    <text evidence="2">Belongs to the FPG family.</text>
</comment>
<dbReference type="GO" id="GO:0004519">
    <property type="term" value="F:endonuclease activity"/>
    <property type="evidence" value="ECO:0007669"/>
    <property type="project" value="UniProtKB-KW"/>
</dbReference>
<accession>A0ABQ6HRL8</accession>
<keyword evidence="7" id="KW-0378">Hydrolase</keyword>
<keyword evidence="11" id="KW-0456">Lyase</keyword>
<dbReference type="InterPro" id="IPR000214">
    <property type="entry name" value="Znf_DNA_glyclase/AP_lyase"/>
</dbReference>
<evidence type="ECO:0000313" key="19">
    <source>
        <dbReference type="Proteomes" id="UP001157109"/>
    </source>
</evidence>
<evidence type="ECO:0000259" key="16">
    <source>
        <dbReference type="PROSITE" id="PS51066"/>
    </source>
</evidence>
<dbReference type="PROSITE" id="PS01242">
    <property type="entry name" value="ZF_FPG_1"/>
    <property type="match status" value="1"/>
</dbReference>
<dbReference type="CDD" id="cd08970">
    <property type="entry name" value="AcNei1_N"/>
    <property type="match status" value="1"/>
</dbReference>
<dbReference type="PANTHER" id="PTHR42697:SF3">
    <property type="entry name" value="ENDONUCLEASE 8 1"/>
    <property type="match status" value="1"/>
</dbReference>
<dbReference type="Gene3D" id="1.10.8.50">
    <property type="match status" value="1"/>
</dbReference>
<evidence type="ECO:0000256" key="5">
    <source>
        <dbReference type="ARBA" id="ARBA00022763"/>
    </source>
</evidence>
<keyword evidence="18" id="KW-0255">Endonuclease</keyword>
<evidence type="ECO:0000256" key="12">
    <source>
        <dbReference type="ARBA" id="ARBA00023268"/>
    </source>
</evidence>
<protein>
    <recommendedName>
        <fullName evidence="3">DNA-(apurinic or apyrimidinic site) lyase</fullName>
        <ecNumber evidence="3">4.2.99.18</ecNumber>
    </recommendedName>
</protein>
<keyword evidence="8" id="KW-0862">Zinc</keyword>
<comment type="catalytic activity">
    <reaction evidence="14">
        <text>2'-deoxyribonucleotide-(2'-deoxyribose 5'-phosphate)-2'-deoxyribonucleotide-DNA = a 3'-end 2'-deoxyribonucleotide-(2,3-dehydro-2,3-deoxyribose 5'-phosphate)-DNA + a 5'-end 5'-phospho-2'-deoxyribonucleoside-DNA + H(+)</text>
        <dbReference type="Rhea" id="RHEA:66592"/>
        <dbReference type="Rhea" id="RHEA-COMP:13180"/>
        <dbReference type="Rhea" id="RHEA-COMP:16897"/>
        <dbReference type="Rhea" id="RHEA-COMP:17067"/>
        <dbReference type="ChEBI" id="CHEBI:15378"/>
        <dbReference type="ChEBI" id="CHEBI:136412"/>
        <dbReference type="ChEBI" id="CHEBI:157695"/>
        <dbReference type="ChEBI" id="CHEBI:167181"/>
        <dbReference type="EC" id="4.2.99.18"/>
    </reaction>
</comment>
<evidence type="ECO:0000256" key="10">
    <source>
        <dbReference type="ARBA" id="ARBA00023204"/>
    </source>
</evidence>
<gene>
    <name evidence="18" type="primary">nei_2</name>
    <name evidence="18" type="ORF">GCM10025862_31220</name>
</gene>
<evidence type="ECO:0000256" key="14">
    <source>
        <dbReference type="ARBA" id="ARBA00044632"/>
    </source>
</evidence>
<keyword evidence="10" id="KW-0234">DNA repair</keyword>
<keyword evidence="12" id="KW-0511">Multifunctional enzyme</keyword>
<evidence type="ECO:0000256" key="1">
    <source>
        <dbReference type="ARBA" id="ARBA00001947"/>
    </source>
</evidence>
<evidence type="ECO:0000259" key="17">
    <source>
        <dbReference type="PROSITE" id="PS51068"/>
    </source>
</evidence>
<dbReference type="InterPro" id="IPR015886">
    <property type="entry name" value="H2TH_FPG"/>
</dbReference>
<dbReference type="SMART" id="SM01232">
    <property type="entry name" value="H2TH"/>
    <property type="match status" value="1"/>
</dbReference>
<dbReference type="Pfam" id="PF06827">
    <property type="entry name" value="zf-FPG_IleRS"/>
    <property type="match status" value="1"/>
</dbReference>
<dbReference type="SUPFAM" id="SSF46946">
    <property type="entry name" value="S13-like H2TH domain"/>
    <property type="match status" value="1"/>
</dbReference>
<proteinExistence type="inferred from homology"/>
<dbReference type="RefSeq" id="WP_284284782.1">
    <property type="nucleotide sequence ID" value="NZ_BSUJ01000001.1"/>
</dbReference>
<evidence type="ECO:0000256" key="4">
    <source>
        <dbReference type="ARBA" id="ARBA00022723"/>
    </source>
</evidence>
<dbReference type="SMART" id="SM00898">
    <property type="entry name" value="Fapy_DNA_glyco"/>
    <property type="match status" value="1"/>
</dbReference>
<evidence type="ECO:0000256" key="6">
    <source>
        <dbReference type="ARBA" id="ARBA00022771"/>
    </source>
</evidence>
<dbReference type="InterPro" id="IPR010979">
    <property type="entry name" value="Ribosomal_uS13-like_H2TH"/>
</dbReference>
<keyword evidence="19" id="KW-1185">Reference proteome</keyword>
<dbReference type="Pfam" id="PF06831">
    <property type="entry name" value="H2TH"/>
    <property type="match status" value="1"/>
</dbReference>
<feature type="domain" description="FPG-type" evidence="16">
    <location>
        <begin position="250"/>
        <end position="284"/>
    </location>
</feature>
<reference evidence="19" key="1">
    <citation type="journal article" date="2019" name="Int. J. Syst. Evol. Microbiol.">
        <title>The Global Catalogue of Microorganisms (GCM) 10K type strain sequencing project: providing services to taxonomists for standard genome sequencing and annotation.</title>
        <authorList>
            <consortium name="The Broad Institute Genomics Platform"/>
            <consortium name="The Broad Institute Genome Sequencing Center for Infectious Disease"/>
            <person name="Wu L."/>
            <person name="Ma J."/>
        </authorList>
    </citation>
    <scope>NUCLEOTIDE SEQUENCE [LARGE SCALE GENOMIC DNA]</scope>
    <source>
        <strain evidence="19">NBRC 105830</strain>
    </source>
</reference>
<evidence type="ECO:0000256" key="13">
    <source>
        <dbReference type="ARBA" id="ARBA00023295"/>
    </source>
</evidence>
<keyword evidence="13" id="KW-0326">Glycosidase</keyword>
<evidence type="ECO:0000313" key="18">
    <source>
        <dbReference type="EMBL" id="GMA21101.1"/>
    </source>
</evidence>
<dbReference type="Gene3D" id="3.20.190.10">
    <property type="entry name" value="MutM-like, N-terminal"/>
    <property type="match status" value="1"/>
</dbReference>
<keyword evidence="4" id="KW-0479">Metal-binding</keyword>
<feature type="domain" description="Formamidopyrimidine-DNA glycosylase catalytic" evidence="17">
    <location>
        <begin position="2"/>
        <end position="96"/>
    </location>
</feature>
<evidence type="ECO:0000256" key="2">
    <source>
        <dbReference type="ARBA" id="ARBA00009409"/>
    </source>
</evidence>
<keyword evidence="5" id="KW-0227">DNA damage</keyword>
<keyword evidence="18" id="KW-0540">Nuclease</keyword>
<keyword evidence="9" id="KW-0238">DNA-binding</keyword>
<comment type="cofactor">
    <cofactor evidence="1">
        <name>Zn(2+)</name>
        <dbReference type="ChEBI" id="CHEBI:29105"/>
    </cofactor>
</comment>
<dbReference type="EMBL" id="BSUJ01000001">
    <property type="protein sequence ID" value="GMA21101.1"/>
    <property type="molecule type" value="Genomic_DNA"/>
</dbReference>
<dbReference type="PROSITE" id="PS51066">
    <property type="entry name" value="ZF_FPG_2"/>
    <property type="match status" value="1"/>
</dbReference>
<dbReference type="InterPro" id="IPR010663">
    <property type="entry name" value="Znf_FPG/IleRS"/>
</dbReference>
<dbReference type="Proteomes" id="UP001157109">
    <property type="component" value="Unassembled WGS sequence"/>
</dbReference>
<evidence type="ECO:0000256" key="8">
    <source>
        <dbReference type="ARBA" id="ARBA00022833"/>
    </source>
</evidence>
<keyword evidence="6 15" id="KW-0863">Zinc-finger</keyword>
<dbReference type="InterPro" id="IPR015887">
    <property type="entry name" value="DNA_glyclase_Znf_dom_DNA_BS"/>
</dbReference>
<dbReference type="EC" id="4.2.99.18" evidence="3"/>
<evidence type="ECO:0000256" key="11">
    <source>
        <dbReference type="ARBA" id="ARBA00023239"/>
    </source>
</evidence>
<evidence type="ECO:0000256" key="7">
    <source>
        <dbReference type="ARBA" id="ARBA00022801"/>
    </source>
</evidence>
<evidence type="ECO:0000256" key="3">
    <source>
        <dbReference type="ARBA" id="ARBA00012720"/>
    </source>
</evidence>
<name>A0ABQ6HRL8_9MICO</name>
<dbReference type="InterPro" id="IPR012319">
    <property type="entry name" value="FPG_cat"/>
</dbReference>
<dbReference type="PROSITE" id="PS51068">
    <property type="entry name" value="FPG_CAT"/>
    <property type="match status" value="1"/>
</dbReference>
<evidence type="ECO:0000256" key="15">
    <source>
        <dbReference type="PROSITE-ProRule" id="PRU00391"/>
    </source>
</evidence>
<sequence length="286" mass="31483">MPEGHTIHAIAGRIEHAFGGTRPEVSSPQGRFAESAALLQGRELVSASAAGKHLFVEFTGDAVVNVHLGLIGSWVVHPGPAALNPVTGQVRLRIAGELATADLRGPNVCALITPEQQDAILARLGPDPLREDADPERARTRIQRSRKGIGELLMDQAVLAGVGNVYRCEVLYRHRVDPFTPGNALKRKTFDAMWADLVRLLRIGLTYNQILTMDDQIDEAEALIAAGDADTVQTELTGRRLGEHFERRFWLYKRTGEPCLVCGSKVRSQVVAGRNLYWCGRCQRRH</sequence>
<dbReference type="SUPFAM" id="SSF81624">
    <property type="entry name" value="N-terminal domain of MutM-like DNA repair proteins"/>
    <property type="match status" value="1"/>
</dbReference>
<dbReference type="InterPro" id="IPR035937">
    <property type="entry name" value="FPG_N"/>
</dbReference>
<comment type="caution">
    <text evidence="18">The sequence shown here is derived from an EMBL/GenBank/DDBJ whole genome shotgun (WGS) entry which is preliminary data.</text>
</comment>
<dbReference type="PANTHER" id="PTHR42697">
    <property type="entry name" value="ENDONUCLEASE 8"/>
    <property type="match status" value="1"/>
</dbReference>
<dbReference type="Pfam" id="PF01149">
    <property type="entry name" value="Fapy_DNA_glyco"/>
    <property type="match status" value="1"/>
</dbReference>